<protein>
    <submittedName>
        <fullName evidence="2">Uncharacterized protein</fullName>
    </submittedName>
</protein>
<sequence length="726" mass="79062">MGDEDDLASPLLGIEKEIERAIKLHLPVEAFIACSQTKRPDNTLFPDICSFNVGYSDLETYLPLILGLFEVSPEGEFTGPHIENVFKHLDREGQYNLSKARFKKDRRQWAANEAYILTALLSFGRRYWRKALKRRTQTPVAQQLKAVLKHNPRRARASCRKNKPGASDPIMLNSDSEPERPIAQDLSAGSLSAAAASNGEGKQKSTDWTLRDAITFATSCPTKLDLIQNKPDDMTDDLWEEITVVFDLCKIHGTDQYLIHHKMIEYFEGCGECVVSTSSPPQKNDSVTPETTTPKTVAETEPDSTDSTVEKGLERRKAIEFLEQQESQWDEEILKRYMDQTGEEPSASQAPSMCVDTMQTIPWIDLEQDDTALGSKSPMSTRTEHLNLEPKISEYEEADRGLPAPSRPSRSEVIARASIAEIDMVAAAHPKEPRPDPLAKNFKCPKVVAVADATLPDADMDEACKLMNEISLDVADAQPPVYAEQGQPRGRKPGKGSKLKKVKKAAGGKKKGKKGSKATKDTKKVKKSGKTKVKKSTPALVDKDPLGSPEALEPTPKRKTRRSKKRASADASAATPSGDTAPVVVPKKRRTSSKPAESMPVESPHVPTPARSTASAPAVGASPPEVKPAPRAAAPSHDEGDESIQKPADGIPAPAHCTTNTVYSNAYRRAKASTNSAEEAKKAGKLATAILRRYNMVSPSLSGIPKPRKAVEASEVAGDSSPAKVD</sequence>
<proteinExistence type="predicted"/>
<dbReference type="Proteomes" id="UP001152797">
    <property type="component" value="Unassembled WGS sequence"/>
</dbReference>
<feature type="region of interest" description="Disordered" evidence="1">
    <location>
        <begin position="151"/>
        <end position="182"/>
    </location>
</feature>
<dbReference type="AlphaFoldDB" id="A0A9P1CFM0"/>
<feature type="compositionally biased region" description="Polar residues" evidence="1">
    <location>
        <begin position="277"/>
        <end position="295"/>
    </location>
</feature>
<organism evidence="2">
    <name type="scientific">Cladocopium goreaui</name>
    <dbReference type="NCBI Taxonomy" id="2562237"/>
    <lineage>
        <taxon>Eukaryota</taxon>
        <taxon>Sar</taxon>
        <taxon>Alveolata</taxon>
        <taxon>Dinophyceae</taxon>
        <taxon>Suessiales</taxon>
        <taxon>Symbiodiniaceae</taxon>
        <taxon>Cladocopium</taxon>
    </lineage>
</organism>
<comment type="caution">
    <text evidence="2">The sequence shown here is derived from an EMBL/GenBank/DDBJ whole genome shotgun (WGS) entry which is preliminary data.</text>
</comment>
<feature type="compositionally biased region" description="Basic residues" evidence="1">
    <location>
        <begin position="489"/>
        <end position="535"/>
    </location>
</feature>
<dbReference type="EMBL" id="CAMXCT030001455">
    <property type="protein sequence ID" value="CAL4777579.1"/>
    <property type="molecule type" value="Genomic_DNA"/>
</dbReference>
<evidence type="ECO:0000313" key="3">
    <source>
        <dbReference type="EMBL" id="CAL4777579.1"/>
    </source>
</evidence>
<feature type="compositionally biased region" description="Basic residues" evidence="1">
    <location>
        <begin position="151"/>
        <end position="163"/>
    </location>
</feature>
<feature type="region of interest" description="Disordered" evidence="1">
    <location>
        <begin position="698"/>
        <end position="726"/>
    </location>
</feature>
<evidence type="ECO:0000313" key="4">
    <source>
        <dbReference type="Proteomes" id="UP001152797"/>
    </source>
</evidence>
<gene>
    <name evidence="2" type="ORF">C1SCF055_LOCUS17268</name>
</gene>
<reference evidence="2" key="1">
    <citation type="submission" date="2022-10" db="EMBL/GenBank/DDBJ databases">
        <authorList>
            <person name="Chen Y."/>
            <person name="Dougan E. K."/>
            <person name="Chan C."/>
            <person name="Rhodes N."/>
            <person name="Thang M."/>
        </authorList>
    </citation>
    <scope>NUCLEOTIDE SEQUENCE</scope>
</reference>
<feature type="compositionally biased region" description="Low complexity" evidence="1">
    <location>
        <begin position="608"/>
        <end position="618"/>
    </location>
</feature>
<feature type="compositionally biased region" description="Low complexity" evidence="1">
    <location>
        <begin position="569"/>
        <end position="582"/>
    </location>
</feature>
<accession>A0A9P1CFM0</accession>
<feature type="region of interest" description="Disordered" evidence="1">
    <location>
        <begin position="277"/>
        <end position="310"/>
    </location>
</feature>
<dbReference type="EMBL" id="CAMXCT010001455">
    <property type="protein sequence ID" value="CAI3990267.1"/>
    <property type="molecule type" value="Genomic_DNA"/>
</dbReference>
<feature type="region of interest" description="Disordered" evidence="1">
    <location>
        <begin position="474"/>
        <end position="657"/>
    </location>
</feature>
<evidence type="ECO:0000256" key="1">
    <source>
        <dbReference type="SAM" id="MobiDB-lite"/>
    </source>
</evidence>
<name>A0A9P1CFM0_9DINO</name>
<reference evidence="3 4" key="2">
    <citation type="submission" date="2024-05" db="EMBL/GenBank/DDBJ databases">
        <authorList>
            <person name="Chen Y."/>
            <person name="Shah S."/>
            <person name="Dougan E. K."/>
            <person name="Thang M."/>
            <person name="Chan C."/>
        </authorList>
    </citation>
    <scope>NUCLEOTIDE SEQUENCE [LARGE SCALE GENOMIC DNA]</scope>
</reference>
<dbReference type="EMBL" id="CAMXCT020001455">
    <property type="protein sequence ID" value="CAL1143642.1"/>
    <property type="molecule type" value="Genomic_DNA"/>
</dbReference>
<evidence type="ECO:0000313" key="2">
    <source>
        <dbReference type="EMBL" id="CAI3990267.1"/>
    </source>
</evidence>
<keyword evidence="4" id="KW-1185">Reference proteome</keyword>
<feature type="compositionally biased region" description="Basic residues" evidence="1">
    <location>
        <begin position="557"/>
        <end position="566"/>
    </location>
</feature>